<reference evidence="3" key="1">
    <citation type="journal article" date="2019" name="Int. J. Syst. Evol. Microbiol.">
        <title>The Global Catalogue of Microorganisms (GCM) 10K type strain sequencing project: providing services to taxonomists for standard genome sequencing and annotation.</title>
        <authorList>
            <consortium name="The Broad Institute Genomics Platform"/>
            <consortium name="The Broad Institute Genome Sequencing Center for Infectious Disease"/>
            <person name="Wu L."/>
            <person name="Ma J."/>
        </authorList>
    </citation>
    <scope>NUCLEOTIDE SEQUENCE [LARGE SCALE GENOMIC DNA]</scope>
    <source>
        <strain evidence="3">JCM 16013</strain>
    </source>
</reference>
<dbReference type="InterPro" id="IPR040701">
    <property type="entry name" value="Bact_RF_family2"/>
</dbReference>
<comment type="caution">
    <text evidence="2">The sequence shown here is derived from an EMBL/GenBank/DDBJ whole genome shotgun (WGS) entry which is preliminary data.</text>
</comment>
<dbReference type="Pfam" id="PF18844">
    <property type="entry name" value="baeRF_family2"/>
    <property type="match status" value="1"/>
</dbReference>
<evidence type="ECO:0000256" key="1">
    <source>
        <dbReference type="SAM" id="MobiDB-lite"/>
    </source>
</evidence>
<dbReference type="EMBL" id="BAAAQM010000083">
    <property type="protein sequence ID" value="GAA2004660.1"/>
    <property type="molecule type" value="Genomic_DNA"/>
</dbReference>
<feature type="region of interest" description="Disordered" evidence="1">
    <location>
        <begin position="126"/>
        <end position="166"/>
    </location>
</feature>
<organism evidence="2 3">
    <name type="scientific">Catenulispora subtropica</name>
    <dbReference type="NCBI Taxonomy" id="450798"/>
    <lineage>
        <taxon>Bacteria</taxon>
        <taxon>Bacillati</taxon>
        <taxon>Actinomycetota</taxon>
        <taxon>Actinomycetes</taxon>
        <taxon>Catenulisporales</taxon>
        <taxon>Catenulisporaceae</taxon>
        <taxon>Catenulispora</taxon>
    </lineage>
</organism>
<sequence>MDADPRMLLELPTPILSVYLAHLDQATDDPEARRLATVALLAALGATEAQTEIVEDAFAEAEPGRPARALFVGADGAHHACELPGSPVPDLVLSAGVPHLTPLLAWRQAHPAYVLALLDRAGADITVQPEQGGPSVTTTVTGPDDDGGADDPAGWSRPRYRPGADASWRDNARRAADEVAAALDCFGARILLSGGDVRAVQCFTDALPPRIRHTVTMAKIGGSRHADGAWPPRALRVAEKVAALVRERTEDLLAELSDSGGTGGTDGTGGCAVDRPSAVIRALAQGRVRTLLVSEAPDRNRTAWFGSGPAEVAVHRDELPGQDPAPRYGPLTDVAVRAAVLAGADVRILPAGTPGSPISGLAAICRD</sequence>
<evidence type="ECO:0000313" key="2">
    <source>
        <dbReference type="EMBL" id="GAA2004660.1"/>
    </source>
</evidence>
<accession>A0ABP5EQQ1</accession>
<proteinExistence type="predicted"/>
<name>A0ABP5EQQ1_9ACTN</name>
<protein>
    <submittedName>
        <fullName evidence="2">Uncharacterized protein</fullName>
    </submittedName>
</protein>
<dbReference type="Proteomes" id="UP001499854">
    <property type="component" value="Unassembled WGS sequence"/>
</dbReference>
<gene>
    <name evidence="2" type="ORF">GCM10009838_83580</name>
</gene>
<evidence type="ECO:0000313" key="3">
    <source>
        <dbReference type="Proteomes" id="UP001499854"/>
    </source>
</evidence>
<keyword evidence="3" id="KW-1185">Reference proteome</keyword>